<dbReference type="Proteomes" id="UP000186513">
    <property type="component" value="Unassembled WGS sequence"/>
</dbReference>
<sequence>MLATSRPYLCLAVFGLVLLPAQAASLLDNPAAFDPAARLYTGIDMRGFSDPLPLASLSDDDWGRQLRSQRGRERAQLDGRAQLAGEERGWHLSVFARRDGVAQASADTVRLARQIEQGQGFAAGQRYALDYRMDYWTSRGLRLGKALNFSLGEAGQLDLGLAAQYFKQVDIKIERFIGTAYSNASQQLQFSGVRETAGSLMRTDNPARFNPYMRDGKPSGRGYALDLGLRWQGRSGWGVELAGFDLAAKLKGRDMPRSYQQGSFLYDSDGDLIGNADGSPAVQGRDSRGELTLRPKASWQGELSWQQAAWQAGLGWQYRDQLHQARLSGRYKLDESVWLGLAFTPRTKLVELSAGGPWLSVYLGSSALDSTEAHALAAGLRFTLPLQTW</sequence>
<organism evidence="2 3">
    <name type="scientific">Chitinimonas taiwanensis DSM 18899</name>
    <dbReference type="NCBI Taxonomy" id="1121279"/>
    <lineage>
        <taxon>Bacteria</taxon>
        <taxon>Pseudomonadati</taxon>
        <taxon>Pseudomonadota</taxon>
        <taxon>Betaproteobacteria</taxon>
        <taxon>Neisseriales</taxon>
        <taxon>Chitinibacteraceae</taxon>
        <taxon>Chitinimonas</taxon>
    </lineage>
</organism>
<feature type="signal peptide" evidence="1">
    <location>
        <begin position="1"/>
        <end position="23"/>
    </location>
</feature>
<dbReference type="AlphaFoldDB" id="A0A1K2HQL2"/>
<reference evidence="2 3" key="1">
    <citation type="submission" date="2016-11" db="EMBL/GenBank/DDBJ databases">
        <authorList>
            <person name="Jaros S."/>
            <person name="Januszkiewicz K."/>
            <person name="Wedrychowicz H."/>
        </authorList>
    </citation>
    <scope>NUCLEOTIDE SEQUENCE [LARGE SCALE GENOMIC DNA]</scope>
    <source>
        <strain evidence="2 3">DSM 18899</strain>
    </source>
</reference>
<evidence type="ECO:0008006" key="4">
    <source>
        <dbReference type="Google" id="ProtNLM"/>
    </source>
</evidence>
<keyword evidence="1" id="KW-0732">Signal</keyword>
<protein>
    <recommendedName>
        <fullName evidence="4">Alginate export domain-containing protein</fullName>
    </recommendedName>
</protein>
<evidence type="ECO:0000256" key="1">
    <source>
        <dbReference type="SAM" id="SignalP"/>
    </source>
</evidence>
<dbReference type="RefSeq" id="WP_139256207.1">
    <property type="nucleotide sequence ID" value="NZ_FPKR01000014.1"/>
</dbReference>
<proteinExistence type="predicted"/>
<evidence type="ECO:0000313" key="3">
    <source>
        <dbReference type="Proteomes" id="UP000186513"/>
    </source>
</evidence>
<keyword evidence="3" id="KW-1185">Reference proteome</keyword>
<gene>
    <name evidence="2" type="ORF">SAMN02745887_03338</name>
</gene>
<dbReference type="OrthoDB" id="9152804at2"/>
<evidence type="ECO:0000313" key="2">
    <source>
        <dbReference type="EMBL" id="SFZ79035.1"/>
    </source>
</evidence>
<accession>A0A1K2HQL2</accession>
<feature type="chain" id="PRO_5012250414" description="Alginate export domain-containing protein" evidence="1">
    <location>
        <begin position="24"/>
        <end position="389"/>
    </location>
</feature>
<name>A0A1K2HQL2_9NEIS</name>
<dbReference type="EMBL" id="FPKR01000014">
    <property type="protein sequence ID" value="SFZ79035.1"/>
    <property type="molecule type" value="Genomic_DNA"/>
</dbReference>